<dbReference type="InterPro" id="IPR011800">
    <property type="entry name" value="PAPS_reductase_CysH"/>
</dbReference>
<sequence>MTNSQEQNSSTSLTATATTTTTTKPTIPLNELQLTHWNKTLQTLTPQEVLRWAIFTIPNLFQTTAFGLTGLCILDMLDKLDLPSELLDSEGKFPIQLVFIDTLYHFPQTLELIDKIKTKYNRFALHIYQPEGCSNDTEFSAKYGDELWQKDDLKYDYLVKVEPLNRAYQELGIAAVLTGRRRSQGGDRASLPMVEFDSQMKVLKINPLASWGFNDVYKYIKEHKVPYNELLDLGYKSIGDWHSTEPIKEGEDERSGRWKGKAKTECGIHVASKYSEFLNNGVTTK</sequence>
<dbReference type="GO" id="GO:0005737">
    <property type="term" value="C:cytoplasm"/>
    <property type="evidence" value="ECO:0007669"/>
    <property type="project" value="TreeGrafter"/>
</dbReference>
<evidence type="ECO:0000256" key="3">
    <source>
        <dbReference type="ARBA" id="ARBA00024327"/>
    </source>
</evidence>
<keyword evidence="7" id="KW-1185">Reference proteome</keyword>
<feature type="compositionally biased region" description="Low complexity" evidence="4">
    <location>
        <begin position="9"/>
        <end position="21"/>
    </location>
</feature>
<dbReference type="CDD" id="cd23945">
    <property type="entry name" value="PAPS_reductase"/>
    <property type="match status" value="1"/>
</dbReference>
<dbReference type="NCBIfam" id="TIGR02057">
    <property type="entry name" value="PAPS_reductase"/>
    <property type="match status" value="1"/>
</dbReference>
<dbReference type="PANTHER" id="PTHR46509:SF1">
    <property type="entry name" value="PHOSPHOADENOSINE PHOSPHOSULFATE REDUCTASE"/>
    <property type="match status" value="1"/>
</dbReference>
<evidence type="ECO:0000259" key="5">
    <source>
        <dbReference type="Pfam" id="PF01507"/>
    </source>
</evidence>
<gene>
    <name evidence="6" type="ORF">Amon01_000423400</name>
</gene>
<evidence type="ECO:0000256" key="2">
    <source>
        <dbReference type="ARBA" id="ARBA00023002"/>
    </source>
</evidence>
<proteinExistence type="inferred from homology"/>
<dbReference type="NCBIfam" id="NF002537">
    <property type="entry name" value="PRK02090.1"/>
    <property type="match status" value="1"/>
</dbReference>
<dbReference type="HAMAP" id="MF_00063">
    <property type="entry name" value="CysH"/>
    <property type="match status" value="1"/>
</dbReference>
<evidence type="ECO:0000313" key="7">
    <source>
        <dbReference type="Proteomes" id="UP001165063"/>
    </source>
</evidence>
<dbReference type="Pfam" id="PF01507">
    <property type="entry name" value="PAPS_reduct"/>
    <property type="match status" value="1"/>
</dbReference>
<dbReference type="OrthoDB" id="7869097at2759"/>
<organism evidence="6 7">
    <name type="scientific">Ambrosiozyma monospora</name>
    <name type="common">Yeast</name>
    <name type="synonym">Endomycopsis monosporus</name>
    <dbReference type="NCBI Taxonomy" id="43982"/>
    <lineage>
        <taxon>Eukaryota</taxon>
        <taxon>Fungi</taxon>
        <taxon>Dikarya</taxon>
        <taxon>Ascomycota</taxon>
        <taxon>Saccharomycotina</taxon>
        <taxon>Pichiomycetes</taxon>
        <taxon>Pichiales</taxon>
        <taxon>Pichiaceae</taxon>
        <taxon>Ambrosiozyma</taxon>
    </lineage>
</organism>
<evidence type="ECO:0000313" key="6">
    <source>
        <dbReference type="EMBL" id="GMG33101.1"/>
    </source>
</evidence>
<dbReference type="GO" id="GO:0004604">
    <property type="term" value="F:phosphoadenylyl-sulfate reductase (thioredoxin) activity"/>
    <property type="evidence" value="ECO:0007669"/>
    <property type="project" value="InterPro"/>
</dbReference>
<accession>A0A9W6Z053</accession>
<evidence type="ECO:0000256" key="4">
    <source>
        <dbReference type="SAM" id="MobiDB-lite"/>
    </source>
</evidence>
<dbReference type="InterPro" id="IPR004511">
    <property type="entry name" value="PAPS/APS_Rdtase"/>
</dbReference>
<protein>
    <submittedName>
        <fullName evidence="6">Unnamed protein product</fullName>
    </submittedName>
</protein>
<name>A0A9W6Z053_AMBMO</name>
<comment type="similarity">
    <text evidence="1">Belongs to the PAPS reductase family. CysH subfamily.</text>
</comment>
<reference evidence="6" key="1">
    <citation type="submission" date="2023-04" db="EMBL/GenBank/DDBJ databases">
        <title>Ambrosiozyma monospora NBRC 1965.</title>
        <authorList>
            <person name="Ichikawa N."/>
            <person name="Sato H."/>
            <person name="Tonouchi N."/>
        </authorList>
    </citation>
    <scope>NUCLEOTIDE SEQUENCE</scope>
    <source>
        <strain evidence="6">NBRC 1965</strain>
    </source>
</reference>
<dbReference type="Gene3D" id="3.40.50.620">
    <property type="entry name" value="HUPs"/>
    <property type="match status" value="1"/>
</dbReference>
<dbReference type="InterPro" id="IPR014729">
    <property type="entry name" value="Rossmann-like_a/b/a_fold"/>
</dbReference>
<dbReference type="PANTHER" id="PTHR46509">
    <property type="entry name" value="PHOSPHOADENOSINE PHOSPHOSULFATE REDUCTASE"/>
    <property type="match status" value="1"/>
</dbReference>
<dbReference type="NCBIfam" id="TIGR00434">
    <property type="entry name" value="cysH"/>
    <property type="match status" value="1"/>
</dbReference>
<dbReference type="GO" id="GO:0019379">
    <property type="term" value="P:sulfate assimilation, phosphoadenylyl sulfate reduction by phosphoadenylyl-sulfate reductase (thioredoxin)"/>
    <property type="evidence" value="ECO:0007669"/>
    <property type="project" value="InterPro"/>
</dbReference>
<dbReference type="SUPFAM" id="SSF52402">
    <property type="entry name" value="Adenine nucleotide alpha hydrolases-like"/>
    <property type="match status" value="1"/>
</dbReference>
<dbReference type="AlphaFoldDB" id="A0A9W6Z053"/>
<feature type="domain" description="Phosphoadenosine phosphosulphate reductase" evidence="5">
    <location>
        <begin position="60"/>
        <end position="246"/>
    </location>
</feature>
<comment type="caution">
    <text evidence="6">The sequence shown here is derived from an EMBL/GenBank/DDBJ whole genome shotgun (WGS) entry which is preliminary data.</text>
</comment>
<feature type="region of interest" description="Disordered" evidence="4">
    <location>
        <begin position="1"/>
        <end position="21"/>
    </location>
</feature>
<dbReference type="EMBL" id="BSXU01001984">
    <property type="protein sequence ID" value="GMG33101.1"/>
    <property type="molecule type" value="Genomic_DNA"/>
</dbReference>
<dbReference type="PIRSF" id="PIRSF000857">
    <property type="entry name" value="PAPS_reductase"/>
    <property type="match status" value="1"/>
</dbReference>
<dbReference type="Proteomes" id="UP001165063">
    <property type="component" value="Unassembled WGS sequence"/>
</dbReference>
<keyword evidence="2" id="KW-0560">Oxidoreductase</keyword>
<dbReference type="InterPro" id="IPR002500">
    <property type="entry name" value="PAPS_reduct_dom"/>
</dbReference>
<evidence type="ECO:0000256" key="1">
    <source>
        <dbReference type="ARBA" id="ARBA00009732"/>
    </source>
</evidence>
<comment type="pathway">
    <text evidence="3">Sulfur metabolism; hydrogen sulfide biosynthesis; sulfite from sulfate.</text>
</comment>